<evidence type="ECO:0000256" key="1">
    <source>
        <dbReference type="SAM" id="Phobius"/>
    </source>
</evidence>
<feature type="transmembrane region" description="Helical" evidence="1">
    <location>
        <begin position="32"/>
        <end position="52"/>
    </location>
</feature>
<evidence type="ECO:0000313" key="2">
    <source>
        <dbReference type="EMBL" id="MFC5365904.1"/>
    </source>
</evidence>
<comment type="caution">
    <text evidence="2">The sequence shown here is derived from an EMBL/GenBank/DDBJ whole genome shotgun (WGS) entry which is preliminary data.</text>
</comment>
<sequence length="56" mass="5803">METRQLVIAAHALFGLVWVGFGALAGVQGNYIPMFANVAVGCGIAVVGVVLARRFA</sequence>
<keyword evidence="1" id="KW-0812">Transmembrane</keyword>
<dbReference type="AlphaFoldDB" id="A0ABD5R7H3"/>
<accession>A0ABD5R7H3</accession>
<reference evidence="2 3" key="1">
    <citation type="journal article" date="2019" name="Int. J. Syst. Evol. Microbiol.">
        <title>The Global Catalogue of Microorganisms (GCM) 10K type strain sequencing project: providing services to taxonomists for standard genome sequencing and annotation.</title>
        <authorList>
            <consortium name="The Broad Institute Genomics Platform"/>
            <consortium name="The Broad Institute Genome Sequencing Center for Infectious Disease"/>
            <person name="Wu L."/>
            <person name="Ma J."/>
        </authorList>
    </citation>
    <scope>NUCLEOTIDE SEQUENCE [LARGE SCALE GENOMIC DNA]</scope>
    <source>
        <strain evidence="2 3">CGMCC 1.12237</strain>
    </source>
</reference>
<organism evidence="2 3">
    <name type="scientific">Salinirubrum litoreum</name>
    <dbReference type="NCBI Taxonomy" id="1126234"/>
    <lineage>
        <taxon>Archaea</taxon>
        <taxon>Methanobacteriati</taxon>
        <taxon>Methanobacteriota</taxon>
        <taxon>Stenosarchaea group</taxon>
        <taxon>Halobacteria</taxon>
        <taxon>Halobacteriales</taxon>
        <taxon>Haloferacaceae</taxon>
        <taxon>Salinirubrum</taxon>
    </lineage>
</organism>
<evidence type="ECO:0000313" key="3">
    <source>
        <dbReference type="Proteomes" id="UP001596201"/>
    </source>
</evidence>
<keyword evidence="3" id="KW-1185">Reference proteome</keyword>
<dbReference type="EMBL" id="JBHSKX010000001">
    <property type="protein sequence ID" value="MFC5365904.1"/>
    <property type="molecule type" value="Genomic_DNA"/>
</dbReference>
<gene>
    <name evidence="2" type="ORF">ACFPJ5_03075</name>
</gene>
<dbReference type="RefSeq" id="WP_227228764.1">
    <property type="nucleotide sequence ID" value="NZ_JAJCVJ010000001.1"/>
</dbReference>
<name>A0ABD5R7H3_9EURY</name>
<dbReference type="Proteomes" id="UP001596201">
    <property type="component" value="Unassembled WGS sequence"/>
</dbReference>
<keyword evidence="1" id="KW-1133">Transmembrane helix</keyword>
<keyword evidence="1" id="KW-0472">Membrane</keyword>
<protein>
    <submittedName>
        <fullName evidence="2">Uncharacterized protein</fullName>
    </submittedName>
</protein>
<proteinExistence type="predicted"/>